<dbReference type="AlphaFoldDB" id="A0A9W4BBY0"/>
<dbReference type="EMBL" id="AP022601">
    <property type="protein sequence ID" value="BBY94985.1"/>
    <property type="molecule type" value="Genomic_DNA"/>
</dbReference>
<dbReference type="Proteomes" id="UP000465785">
    <property type="component" value="Chromosome"/>
</dbReference>
<evidence type="ECO:0000313" key="1">
    <source>
        <dbReference type="EMBL" id="BBY94985.1"/>
    </source>
</evidence>
<sequence>MFNRIDRRKFRFAEVEPVIRIIGVVGALVGAAVLSAPTAAADEEAYLAKLQDRYAFLTPQQLLAEGERVCAAERAGVLSPGKTTMVINDLGVGNNTALEIVSAAEWELC</sequence>
<gene>
    <name evidence="1" type="ORF">MGALJ_46540</name>
</gene>
<name>A0A9W4BBY0_9MYCO</name>
<reference evidence="1 2" key="1">
    <citation type="journal article" date="2019" name="Emerg. Microbes Infect.">
        <title>Comprehensive subspecies identification of 175 nontuberculous mycobacteria species based on 7547 genomic profiles.</title>
        <authorList>
            <person name="Matsumoto Y."/>
            <person name="Kinjo T."/>
            <person name="Motooka D."/>
            <person name="Nabeya D."/>
            <person name="Jung N."/>
            <person name="Uechi K."/>
            <person name="Horii T."/>
            <person name="Iida T."/>
            <person name="Fujita J."/>
            <person name="Nakamura S."/>
        </authorList>
    </citation>
    <scope>NUCLEOTIDE SEQUENCE [LARGE SCALE GENOMIC DNA]</scope>
    <source>
        <strain evidence="1 2">JCM 6399</strain>
    </source>
</reference>
<organism evidence="1 2">
    <name type="scientific">Mycobacterium gallinarum</name>
    <dbReference type="NCBI Taxonomy" id="39689"/>
    <lineage>
        <taxon>Bacteria</taxon>
        <taxon>Bacillati</taxon>
        <taxon>Actinomycetota</taxon>
        <taxon>Actinomycetes</taxon>
        <taxon>Mycobacteriales</taxon>
        <taxon>Mycobacteriaceae</taxon>
        <taxon>Mycobacterium</taxon>
    </lineage>
</organism>
<evidence type="ECO:0000313" key="2">
    <source>
        <dbReference type="Proteomes" id="UP000465785"/>
    </source>
</evidence>
<protein>
    <recommendedName>
        <fullName evidence="3">DUF732 domain-containing protein</fullName>
    </recommendedName>
</protein>
<evidence type="ECO:0008006" key="3">
    <source>
        <dbReference type="Google" id="ProtNLM"/>
    </source>
</evidence>
<proteinExistence type="predicted"/>
<accession>A0A9W4BBY0</accession>
<keyword evidence="2" id="KW-1185">Reference proteome</keyword>
<dbReference type="KEGG" id="mgau:MGALJ_46540"/>